<dbReference type="InterPro" id="IPR006311">
    <property type="entry name" value="TAT_signal"/>
</dbReference>
<dbReference type="PANTHER" id="PTHR10742:SF410">
    <property type="entry name" value="LYSINE-SPECIFIC HISTONE DEMETHYLASE 2"/>
    <property type="match status" value="1"/>
</dbReference>
<feature type="compositionally biased region" description="Pro residues" evidence="1">
    <location>
        <begin position="35"/>
        <end position="53"/>
    </location>
</feature>
<accession>A0ABN2KVT7</accession>
<comment type="caution">
    <text evidence="4">The sequence shown here is derived from an EMBL/GenBank/DDBJ whole genome shotgun (WGS) entry which is preliminary data.</text>
</comment>
<keyword evidence="2" id="KW-0732">Signal</keyword>
<protein>
    <recommendedName>
        <fullName evidence="3">Amine oxidase domain-containing protein</fullName>
    </recommendedName>
</protein>
<feature type="chain" id="PRO_5047434006" description="Amine oxidase domain-containing protein" evidence="2">
    <location>
        <begin position="30"/>
        <end position="507"/>
    </location>
</feature>
<organism evidence="4 5">
    <name type="scientific">Agromyces humatus</name>
    <dbReference type="NCBI Taxonomy" id="279573"/>
    <lineage>
        <taxon>Bacteria</taxon>
        <taxon>Bacillati</taxon>
        <taxon>Actinomycetota</taxon>
        <taxon>Actinomycetes</taxon>
        <taxon>Micrococcales</taxon>
        <taxon>Microbacteriaceae</taxon>
        <taxon>Agromyces</taxon>
    </lineage>
</organism>
<dbReference type="InterPro" id="IPR036188">
    <property type="entry name" value="FAD/NAD-bd_sf"/>
</dbReference>
<gene>
    <name evidence="4" type="ORF">GCM10009747_30310</name>
</gene>
<dbReference type="EMBL" id="BAAANH010000006">
    <property type="protein sequence ID" value="GAA1767555.1"/>
    <property type="molecule type" value="Genomic_DNA"/>
</dbReference>
<name>A0ABN2KVT7_9MICO</name>
<feature type="domain" description="Amine oxidase" evidence="3">
    <location>
        <begin position="151"/>
        <end position="206"/>
    </location>
</feature>
<keyword evidence="5" id="KW-1185">Reference proteome</keyword>
<feature type="domain" description="Amine oxidase" evidence="3">
    <location>
        <begin position="60"/>
        <end position="134"/>
    </location>
</feature>
<evidence type="ECO:0000313" key="5">
    <source>
        <dbReference type="Proteomes" id="UP001500506"/>
    </source>
</evidence>
<feature type="region of interest" description="Disordered" evidence="1">
    <location>
        <begin position="34"/>
        <end position="70"/>
    </location>
</feature>
<dbReference type="PANTHER" id="PTHR10742">
    <property type="entry name" value="FLAVIN MONOAMINE OXIDASE"/>
    <property type="match status" value="1"/>
</dbReference>
<dbReference type="PROSITE" id="PS51318">
    <property type="entry name" value="TAT"/>
    <property type="match status" value="1"/>
</dbReference>
<dbReference type="PROSITE" id="PS51257">
    <property type="entry name" value="PROKAR_LIPOPROTEIN"/>
    <property type="match status" value="1"/>
</dbReference>
<dbReference type="Gene3D" id="3.50.50.60">
    <property type="entry name" value="FAD/NAD(P)-binding domain"/>
    <property type="match status" value="2"/>
</dbReference>
<reference evidence="4 5" key="1">
    <citation type="journal article" date="2019" name="Int. J. Syst. Evol. Microbiol.">
        <title>The Global Catalogue of Microorganisms (GCM) 10K type strain sequencing project: providing services to taxonomists for standard genome sequencing and annotation.</title>
        <authorList>
            <consortium name="The Broad Institute Genomics Platform"/>
            <consortium name="The Broad Institute Genome Sequencing Center for Infectious Disease"/>
            <person name="Wu L."/>
            <person name="Ma J."/>
        </authorList>
    </citation>
    <scope>NUCLEOTIDE SEQUENCE [LARGE SCALE GENOMIC DNA]</scope>
    <source>
        <strain evidence="4 5">JCM 14319</strain>
    </source>
</reference>
<dbReference type="InterPro" id="IPR050281">
    <property type="entry name" value="Flavin_monoamine_oxidase"/>
</dbReference>
<feature type="domain" description="Amine oxidase" evidence="3">
    <location>
        <begin position="337"/>
        <end position="501"/>
    </location>
</feature>
<dbReference type="Proteomes" id="UP001500506">
    <property type="component" value="Unassembled WGS sequence"/>
</dbReference>
<dbReference type="InterPro" id="IPR002937">
    <property type="entry name" value="Amino_oxidase"/>
</dbReference>
<evidence type="ECO:0000256" key="1">
    <source>
        <dbReference type="SAM" id="MobiDB-lite"/>
    </source>
</evidence>
<dbReference type="SUPFAM" id="SSF54373">
    <property type="entry name" value="FAD-linked reductases, C-terminal domain"/>
    <property type="match status" value="1"/>
</dbReference>
<dbReference type="SUPFAM" id="SSF51905">
    <property type="entry name" value="FAD/NAD(P)-binding domain"/>
    <property type="match status" value="2"/>
</dbReference>
<dbReference type="RefSeq" id="WP_372459959.1">
    <property type="nucleotide sequence ID" value="NZ_BAAANH010000006.1"/>
</dbReference>
<sequence length="507" mass="51752">MDSRAAPGGMARRTFLAASLSGIAGVVLASCTAPQPVPTPPPTDTTTPTPSPTPTASVDGVPQPTAMSRSRWGADPFARGSFTFDAAGAAPELREALAEPVADRVFFAGEACDPDAPGTLQGARNSGLRAATSIADVAEQGERVAVIGAGLAGLTAARELADGGFEVVVLEARDRIGGRIDTVEASGFDQPIELGAMFVRGGTLTMQLADASVALYPVAPPTVARTPDGLAVTIPSTGPEAIAAAQAWASAQPGVRTRDLSLATAIVESGTAASLSKTPDTTGVSPADWLAHTIASGVATVTGTTANRVSALAPLSGRSAVDLIELGAAPQGDLARGIDAALEPYAAELDIAVTSVVTRIVYDERRVSLRLDSGESLNVDRVVVTVPLGVLKTDTLRFSPSLPLLHQRAIDRLGVGVVDTVWLRFDSAFWRTDVPGPGSSVDVLTVVGETPTVAAWVDVGRPDDEPVLVGLIAATQAQRLEALDDQQFEAAVLADLAPFAPAATAGG</sequence>
<evidence type="ECO:0000259" key="3">
    <source>
        <dbReference type="Pfam" id="PF01593"/>
    </source>
</evidence>
<evidence type="ECO:0000256" key="2">
    <source>
        <dbReference type="SAM" id="SignalP"/>
    </source>
</evidence>
<dbReference type="Pfam" id="PF01593">
    <property type="entry name" value="Amino_oxidase"/>
    <property type="match status" value="3"/>
</dbReference>
<feature type="signal peptide" evidence="2">
    <location>
        <begin position="1"/>
        <end position="29"/>
    </location>
</feature>
<proteinExistence type="predicted"/>
<evidence type="ECO:0000313" key="4">
    <source>
        <dbReference type="EMBL" id="GAA1767555.1"/>
    </source>
</evidence>